<dbReference type="InterPro" id="IPR003346">
    <property type="entry name" value="Transposase_20"/>
</dbReference>
<dbReference type="PANTHER" id="PTHR33055">
    <property type="entry name" value="TRANSPOSASE FOR INSERTION SEQUENCE ELEMENT IS1111A"/>
    <property type="match status" value="1"/>
</dbReference>
<gene>
    <name evidence="3" type="ORF">B2A_08374</name>
</gene>
<reference evidence="3" key="1">
    <citation type="submission" date="2013-08" db="EMBL/GenBank/DDBJ databases">
        <authorList>
            <person name="Mendez C."/>
            <person name="Richter M."/>
            <person name="Ferrer M."/>
            <person name="Sanchez J."/>
        </authorList>
    </citation>
    <scope>NUCLEOTIDE SEQUENCE</scope>
</reference>
<feature type="domain" description="Transposase IS110-like N-terminal" evidence="1">
    <location>
        <begin position="21"/>
        <end position="78"/>
    </location>
</feature>
<evidence type="ECO:0000259" key="2">
    <source>
        <dbReference type="Pfam" id="PF02371"/>
    </source>
</evidence>
<dbReference type="EMBL" id="AUZZ01006030">
    <property type="protein sequence ID" value="EQD47631.1"/>
    <property type="molecule type" value="Genomic_DNA"/>
</dbReference>
<organism evidence="3">
    <name type="scientific">mine drainage metagenome</name>
    <dbReference type="NCBI Taxonomy" id="410659"/>
    <lineage>
        <taxon>unclassified sequences</taxon>
        <taxon>metagenomes</taxon>
        <taxon>ecological metagenomes</taxon>
    </lineage>
</organism>
<dbReference type="InterPro" id="IPR002525">
    <property type="entry name" value="Transp_IS110-like_N"/>
</dbReference>
<sequence length="226" mass="25710">MIEGYGKVVAAYPFKVRLIAESVRKTDKMDAHTLLDLYKAGYPPESYVPTKRIRELRELCRDRASLVEEATALKNRLRYKMFSHGFTVKTFSRVNVEILKTNAFTSVMASGLEDVTKRIKELDTKIAEEAKTFRYAELIDSIPGIGAYSALAIASEIADVSRFKDVEHLEAYAGLVPRLYQSGDTEFKGHIVKGNKFLKTLLVECVRIHVMHCPDSWITRSYHRIS</sequence>
<evidence type="ECO:0000313" key="3">
    <source>
        <dbReference type="EMBL" id="EQD47631.1"/>
    </source>
</evidence>
<evidence type="ECO:0000259" key="1">
    <source>
        <dbReference type="Pfam" id="PF01548"/>
    </source>
</evidence>
<dbReference type="GO" id="GO:0004803">
    <property type="term" value="F:transposase activity"/>
    <property type="evidence" value="ECO:0007669"/>
    <property type="project" value="InterPro"/>
</dbReference>
<dbReference type="GO" id="GO:0003677">
    <property type="term" value="F:DNA binding"/>
    <property type="evidence" value="ECO:0007669"/>
    <property type="project" value="InterPro"/>
</dbReference>
<reference evidence="3" key="2">
    <citation type="journal article" date="2014" name="ISME J.">
        <title>Microbial stratification in low pH oxic and suboxic macroscopic growths along an acid mine drainage.</title>
        <authorList>
            <person name="Mendez-Garcia C."/>
            <person name="Mesa V."/>
            <person name="Sprenger R.R."/>
            <person name="Richter M."/>
            <person name="Diez M.S."/>
            <person name="Solano J."/>
            <person name="Bargiela R."/>
            <person name="Golyshina O.V."/>
            <person name="Manteca A."/>
            <person name="Ramos J.L."/>
            <person name="Gallego J.R."/>
            <person name="Llorente I."/>
            <person name="Martins Dos Santos V.A."/>
            <person name="Jensen O.N."/>
            <person name="Pelaez A.I."/>
            <person name="Sanchez J."/>
            <person name="Ferrer M."/>
        </authorList>
    </citation>
    <scope>NUCLEOTIDE SEQUENCE</scope>
</reference>
<dbReference type="PANTHER" id="PTHR33055:SF13">
    <property type="entry name" value="TRANSPOSASE"/>
    <property type="match status" value="1"/>
</dbReference>
<accession>T0ZH70</accession>
<name>T0ZH70_9ZZZZ</name>
<protein>
    <submittedName>
        <fullName evidence="3">Transposase, IS116/IS110/IS902</fullName>
    </submittedName>
</protein>
<dbReference type="NCBIfam" id="NF033542">
    <property type="entry name" value="transpos_IS110"/>
    <property type="match status" value="1"/>
</dbReference>
<dbReference type="InterPro" id="IPR047650">
    <property type="entry name" value="Transpos_IS110"/>
</dbReference>
<dbReference type="Pfam" id="PF01548">
    <property type="entry name" value="DEDD_Tnp_IS110"/>
    <property type="match status" value="1"/>
</dbReference>
<proteinExistence type="predicted"/>
<dbReference type="GO" id="GO:0006313">
    <property type="term" value="P:DNA transposition"/>
    <property type="evidence" value="ECO:0007669"/>
    <property type="project" value="InterPro"/>
</dbReference>
<dbReference type="Pfam" id="PF02371">
    <property type="entry name" value="Transposase_20"/>
    <property type="match status" value="1"/>
</dbReference>
<dbReference type="AlphaFoldDB" id="T0ZH70"/>
<comment type="caution">
    <text evidence="3">The sequence shown here is derived from an EMBL/GenBank/DDBJ whole genome shotgun (WGS) entry which is preliminary data.</text>
</comment>
<feature type="non-terminal residue" evidence="3">
    <location>
        <position position="226"/>
    </location>
</feature>
<feature type="domain" description="Transposase IS116/IS110/IS902 C-terminal" evidence="2">
    <location>
        <begin position="136"/>
        <end position="219"/>
    </location>
</feature>